<gene>
    <name evidence="17" type="ORF">RirG_136120</name>
</gene>
<evidence type="ECO:0000256" key="11">
    <source>
        <dbReference type="ARBA" id="ARBA00023303"/>
    </source>
</evidence>
<evidence type="ECO:0000256" key="10">
    <source>
        <dbReference type="ARBA" id="ARBA00023136"/>
    </source>
</evidence>
<reference evidence="17 18" key="1">
    <citation type="submission" date="2014-02" db="EMBL/GenBank/DDBJ databases">
        <title>Single nucleus genome sequencing reveals high similarity among nuclei of an endomycorrhizal fungus.</title>
        <authorList>
            <person name="Lin K."/>
            <person name="Geurts R."/>
            <person name="Zhang Z."/>
            <person name="Limpens E."/>
            <person name="Saunders D.G."/>
            <person name="Mu D."/>
            <person name="Pang E."/>
            <person name="Cao H."/>
            <person name="Cha H."/>
            <person name="Lin T."/>
            <person name="Zhou Q."/>
            <person name="Shang Y."/>
            <person name="Li Y."/>
            <person name="Ivanov S."/>
            <person name="Sharma T."/>
            <person name="Velzen R.V."/>
            <person name="Ruijter N.D."/>
            <person name="Aanen D.K."/>
            <person name="Win J."/>
            <person name="Kamoun S."/>
            <person name="Bisseling T."/>
            <person name="Huang S."/>
        </authorList>
    </citation>
    <scope>NUCLEOTIDE SEQUENCE [LARGE SCALE GENOMIC DNA]</scope>
    <source>
        <strain evidence="18">DAOM197198w</strain>
    </source>
</reference>
<evidence type="ECO:0000256" key="6">
    <source>
        <dbReference type="ARBA" id="ARBA00022882"/>
    </source>
</evidence>
<keyword evidence="6" id="KW-0851">Voltage-gated channel</keyword>
<dbReference type="SMR" id="A0A015KCE2"/>
<dbReference type="InterPro" id="IPR027359">
    <property type="entry name" value="Volt_channel_dom_sf"/>
</dbReference>
<dbReference type="OrthoDB" id="427456at2759"/>
<feature type="region of interest" description="Disordered" evidence="14">
    <location>
        <begin position="1"/>
        <end position="22"/>
    </location>
</feature>
<feature type="transmembrane region" description="Helical" evidence="15">
    <location>
        <begin position="49"/>
        <end position="72"/>
    </location>
</feature>
<feature type="coiled-coil region" evidence="13">
    <location>
        <begin position="170"/>
        <end position="204"/>
    </location>
</feature>
<evidence type="ECO:0000256" key="7">
    <source>
        <dbReference type="ARBA" id="ARBA00022989"/>
    </source>
</evidence>
<dbReference type="EMBL" id="JEMT01022517">
    <property type="protein sequence ID" value="EXX65139.1"/>
    <property type="molecule type" value="Genomic_DNA"/>
</dbReference>
<evidence type="ECO:0000256" key="2">
    <source>
        <dbReference type="ARBA" id="ARBA00015897"/>
    </source>
</evidence>
<keyword evidence="7 15" id="KW-1133">Transmembrane helix</keyword>
<evidence type="ECO:0000313" key="18">
    <source>
        <dbReference type="Proteomes" id="UP000022910"/>
    </source>
</evidence>
<evidence type="ECO:0000259" key="16">
    <source>
        <dbReference type="Pfam" id="PF00520"/>
    </source>
</evidence>
<keyword evidence="3" id="KW-0813">Transport</keyword>
<feature type="compositionally biased region" description="Polar residues" evidence="14">
    <location>
        <begin position="1"/>
        <end position="19"/>
    </location>
</feature>
<dbReference type="Proteomes" id="UP000022910">
    <property type="component" value="Unassembled WGS sequence"/>
</dbReference>
<dbReference type="PANTHER" id="PTHR46480:SF1">
    <property type="entry name" value="VOLTAGE-GATED HYDROGEN CHANNEL 1"/>
    <property type="match status" value="1"/>
</dbReference>
<dbReference type="GO" id="GO:0005886">
    <property type="term" value="C:plasma membrane"/>
    <property type="evidence" value="ECO:0007669"/>
    <property type="project" value="UniProtKB-SubCell"/>
</dbReference>
<dbReference type="Gene3D" id="1.20.120.350">
    <property type="entry name" value="Voltage-gated potassium channels. Chain C"/>
    <property type="match status" value="1"/>
</dbReference>
<feature type="transmembrane region" description="Helical" evidence="15">
    <location>
        <begin position="121"/>
        <end position="139"/>
    </location>
</feature>
<keyword evidence="18" id="KW-1185">Reference proteome</keyword>
<evidence type="ECO:0000256" key="4">
    <source>
        <dbReference type="ARBA" id="ARBA00022475"/>
    </source>
</evidence>
<dbReference type="GO" id="GO:0034702">
    <property type="term" value="C:monoatomic ion channel complex"/>
    <property type="evidence" value="ECO:0007669"/>
    <property type="project" value="UniProtKB-KW"/>
</dbReference>
<keyword evidence="5 15" id="KW-0812">Transmembrane</keyword>
<feature type="transmembrane region" description="Helical" evidence="15">
    <location>
        <begin position="92"/>
        <end position="114"/>
    </location>
</feature>
<evidence type="ECO:0000256" key="1">
    <source>
        <dbReference type="ARBA" id="ARBA00004651"/>
    </source>
</evidence>
<protein>
    <recommendedName>
        <fullName evidence="2">Voltage-gated hydrogen channel 1</fullName>
    </recommendedName>
    <alternativeName>
        <fullName evidence="12">Hydrogen voltage-gated channel 1</fullName>
    </alternativeName>
</protein>
<sequence>MNYGTISSIPTNSSRSTELMNRDRSKFRKKIDEVREKLARKFESRQAHWIILGLVAADFISVFSVIIVSFLWPEFEEKEHIFFEVLEYIAFTINFIFVIEVILKLFIFGIRYFIKDHHWQLHLFDAVIIITTFLLDFFLKGKQREVAGLLILFRLWRLIKALSTVAVGIIEYDEDKVDNLKSQVKQLKEELKILLTEIDKMAKEENWDEQKRARVFKSHQVFLLSEDIGDDVNVNLDV</sequence>
<dbReference type="InterPro" id="IPR031846">
    <property type="entry name" value="Hvcn1"/>
</dbReference>
<dbReference type="HOGENOM" id="CLU_076372_1_1_1"/>
<evidence type="ECO:0000256" key="9">
    <source>
        <dbReference type="ARBA" id="ARBA00023065"/>
    </source>
</evidence>
<comment type="caution">
    <text evidence="17">The sequence shown here is derived from an EMBL/GenBank/DDBJ whole genome shotgun (WGS) entry which is preliminary data.</text>
</comment>
<dbReference type="Pfam" id="PF00520">
    <property type="entry name" value="Ion_trans"/>
    <property type="match status" value="1"/>
</dbReference>
<evidence type="ECO:0000256" key="14">
    <source>
        <dbReference type="SAM" id="MobiDB-lite"/>
    </source>
</evidence>
<dbReference type="STRING" id="1432141.A0A015KCE2"/>
<keyword evidence="9" id="KW-0406">Ion transport</keyword>
<evidence type="ECO:0000256" key="8">
    <source>
        <dbReference type="ARBA" id="ARBA00023054"/>
    </source>
</evidence>
<organism evidence="17 18">
    <name type="scientific">Rhizophagus irregularis (strain DAOM 197198w)</name>
    <name type="common">Glomus intraradices</name>
    <dbReference type="NCBI Taxonomy" id="1432141"/>
    <lineage>
        <taxon>Eukaryota</taxon>
        <taxon>Fungi</taxon>
        <taxon>Fungi incertae sedis</taxon>
        <taxon>Mucoromycota</taxon>
        <taxon>Glomeromycotina</taxon>
        <taxon>Glomeromycetes</taxon>
        <taxon>Glomerales</taxon>
        <taxon>Glomeraceae</taxon>
        <taxon>Rhizophagus</taxon>
    </lineage>
</organism>
<dbReference type="GO" id="GO:0030171">
    <property type="term" value="F:voltage-gated proton channel activity"/>
    <property type="evidence" value="ECO:0007669"/>
    <property type="project" value="InterPro"/>
</dbReference>
<feature type="domain" description="Ion transport" evidence="16">
    <location>
        <begin position="49"/>
        <end position="163"/>
    </location>
</feature>
<keyword evidence="8 13" id="KW-0175">Coiled coil</keyword>
<name>A0A015KCE2_RHIIW</name>
<dbReference type="InterPro" id="IPR005821">
    <property type="entry name" value="Ion_trans_dom"/>
</dbReference>
<dbReference type="AlphaFoldDB" id="A0A015KCE2"/>
<accession>A0A015KCE2</accession>
<dbReference type="SUPFAM" id="SSF81324">
    <property type="entry name" value="Voltage-gated potassium channels"/>
    <property type="match status" value="1"/>
</dbReference>
<proteinExistence type="predicted"/>
<dbReference type="OMA" id="WEDEELH"/>
<evidence type="ECO:0000256" key="13">
    <source>
        <dbReference type="SAM" id="Coils"/>
    </source>
</evidence>
<evidence type="ECO:0000256" key="12">
    <source>
        <dbReference type="ARBA" id="ARBA00031989"/>
    </source>
</evidence>
<keyword evidence="10 15" id="KW-0472">Membrane</keyword>
<keyword evidence="11" id="KW-0407">Ion channel</keyword>
<keyword evidence="4" id="KW-1003">Cell membrane</keyword>
<dbReference type="PANTHER" id="PTHR46480">
    <property type="entry name" value="F20B24.22"/>
    <property type="match status" value="1"/>
</dbReference>
<evidence type="ECO:0000256" key="3">
    <source>
        <dbReference type="ARBA" id="ARBA00022448"/>
    </source>
</evidence>
<comment type="subcellular location">
    <subcellularLocation>
        <location evidence="1">Cell membrane</location>
        <topology evidence="1">Multi-pass membrane protein</topology>
    </subcellularLocation>
</comment>
<evidence type="ECO:0000313" key="17">
    <source>
        <dbReference type="EMBL" id="EXX65139.1"/>
    </source>
</evidence>
<evidence type="ECO:0000256" key="15">
    <source>
        <dbReference type="SAM" id="Phobius"/>
    </source>
</evidence>
<evidence type="ECO:0000256" key="5">
    <source>
        <dbReference type="ARBA" id="ARBA00022692"/>
    </source>
</evidence>